<dbReference type="RefSeq" id="WP_156712627.1">
    <property type="nucleotide sequence ID" value="NZ_WPHG01000002.1"/>
</dbReference>
<comment type="caution">
    <text evidence="2">The sequence shown here is derived from an EMBL/GenBank/DDBJ whole genome shotgun (WGS) entry which is preliminary data.</text>
</comment>
<sequence>MTTGTVVERTGYPAYGERLNSGFQTQKGFIGERHDPETGLIYLNARYMDPIFGRFISPDDWDPIMEGVGTNRYAYAGNDPVNKADNNGHNYEYSGVEVAFGLLGVVEVEIGFYSSDETGEYRLSLGIGVGIGQAASASGKYGQQVGPATSPKGTTVEVDIDVPGLSAVGAGIEVRSPANFSEPGRQSVPENGGYAAGSIGIGAGFYSTIGETFTLDLSAIFGPVAPSVGTKPAPEVENESALSNDEAARGTESSEESE</sequence>
<proteinExistence type="predicted"/>
<dbReference type="InterPro" id="IPR022385">
    <property type="entry name" value="Rhs_assc_core"/>
</dbReference>
<evidence type="ECO:0000313" key="3">
    <source>
        <dbReference type="Proteomes" id="UP000463224"/>
    </source>
</evidence>
<gene>
    <name evidence="2" type="ORF">GN330_10600</name>
</gene>
<name>A0A844QEI3_9HYPH</name>
<evidence type="ECO:0000313" key="2">
    <source>
        <dbReference type="EMBL" id="MVA97695.1"/>
    </source>
</evidence>
<protein>
    <recommendedName>
        <fullName evidence="4">RHS repeat-associated core domain-containing protein</fullName>
    </recommendedName>
</protein>
<feature type="region of interest" description="Disordered" evidence="1">
    <location>
        <begin position="224"/>
        <end position="258"/>
    </location>
</feature>
<dbReference type="InterPro" id="IPR050708">
    <property type="entry name" value="T6SS_VgrG/RHS"/>
</dbReference>
<dbReference type="Proteomes" id="UP000463224">
    <property type="component" value="Unassembled WGS sequence"/>
</dbReference>
<evidence type="ECO:0008006" key="4">
    <source>
        <dbReference type="Google" id="ProtNLM"/>
    </source>
</evidence>
<reference evidence="2 3" key="1">
    <citation type="submission" date="2019-12" db="EMBL/GenBank/DDBJ databases">
        <title>Nitratireductor arenosus sp. nov., Isolated from sea sand, Jeju island, South Korea.</title>
        <authorList>
            <person name="Kim W."/>
        </authorList>
    </citation>
    <scope>NUCLEOTIDE SEQUENCE [LARGE SCALE GENOMIC DNA]</scope>
    <source>
        <strain evidence="2 3">CAU 1489</strain>
    </source>
</reference>
<dbReference type="AlphaFoldDB" id="A0A844QEI3"/>
<accession>A0A844QEI3</accession>
<keyword evidence="3" id="KW-1185">Reference proteome</keyword>
<evidence type="ECO:0000256" key="1">
    <source>
        <dbReference type="SAM" id="MobiDB-lite"/>
    </source>
</evidence>
<dbReference type="Gene3D" id="2.180.10.10">
    <property type="entry name" value="RHS repeat-associated core"/>
    <property type="match status" value="1"/>
</dbReference>
<organism evidence="2 3">
    <name type="scientific">Nitratireductor arenosus</name>
    <dbReference type="NCBI Taxonomy" id="2682096"/>
    <lineage>
        <taxon>Bacteria</taxon>
        <taxon>Pseudomonadati</taxon>
        <taxon>Pseudomonadota</taxon>
        <taxon>Alphaproteobacteria</taxon>
        <taxon>Hyphomicrobiales</taxon>
        <taxon>Phyllobacteriaceae</taxon>
        <taxon>Nitratireductor</taxon>
    </lineage>
</organism>
<dbReference type="PANTHER" id="PTHR32305">
    <property type="match status" value="1"/>
</dbReference>
<dbReference type="EMBL" id="WPHG01000002">
    <property type="protein sequence ID" value="MVA97695.1"/>
    <property type="molecule type" value="Genomic_DNA"/>
</dbReference>
<dbReference type="PANTHER" id="PTHR32305:SF15">
    <property type="entry name" value="PROTEIN RHSA-RELATED"/>
    <property type="match status" value="1"/>
</dbReference>
<dbReference type="NCBIfam" id="TIGR03696">
    <property type="entry name" value="Rhs_assc_core"/>
    <property type="match status" value="1"/>
</dbReference>